<accession>A0A915CI91</accession>
<reference evidence="3" key="1">
    <citation type="submission" date="2022-11" db="UniProtKB">
        <authorList>
            <consortium name="WormBaseParasite"/>
        </authorList>
    </citation>
    <scope>IDENTIFICATION</scope>
</reference>
<dbReference type="AlphaFoldDB" id="A0A915CI91"/>
<dbReference type="Pfam" id="PF03564">
    <property type="entry name" value="DUF1759"/>
    <property type="match status" value="1"/>
</dbReference>
<dbReference type="Proteomes" id="UP000887569">
    <property type="component" value="Unplaced"/>
</dbReference>
<keyword evidence="2" id="KW-1185">Reference proteome</keyword>
<proteinExistence type="predicted"/>
<feature type="region of interest" description="Disordered" evidence="1">
    <location>
        <begin position="1"/>
        <end position="43"/>
    </location>
</feature>
<name>A0A915CI91_PARUN</name>
<evidence type="ECO:0000313" key="2">
    <source>
        <dbReference type="Proteomes" id="UP000887569"/>
    </source>
</evidence>
<feature type="compositionally biased region" description="Polar residues" evidence="1">
    <location>
        <begin position="27"/>
        <end position="39"/>
    </location>
</feature>
<protein>
    <submittedName>
        <fullName evidence="3">Uncharacterized protein</fullName>
    </submittedName>
</protein>
<evidence type="ECO:0000256" key="1">
    <source>
        <dbReference type="SAM" id="MobiDB-lite"/>
    </source>
</evidence>
<evidence type="ECO:0000313" key="3">
    <source>
        <dbReference type="WBParaSite" id="PgR225X_g006_t01"/>
    </source>
</evidence>
<sequence>MHHQKWKAELGRSAKSPLARTRHSDSGSDQGQTPGSHKNVNFPDLRAPAAQADPQAAFKTALLPVEAAIRRLERHISEVEADHGDWLEYIKQLRAAAEKANEASIYQTLAEAPDSFLIVIDDAKNACDDLVTAKFNVELHIARPTSPDGSVLTGNSTPAQQPQQQMSMNAVRLPRLQIAKFDGQHRKWPQFWATFLHVVDSQQFAEIEKLSYLLSFLEGKGLEAVCGLTIAPENY</sequence>
<feature type="compositionally biased region" description="Basic and acidic residues" evidence="1">
    <location>
        <begin position="1"/>
        <end position="12"/>
    </location>
</feature>
<dbReference type="InterPro" id="IPR005312">
    <property type="entry name" value="DUF1759"/>
</dbReference>
<dbReference type="WBParaSite" id="PgR225X_g006_t01">
    <property type="protein sequence ID" value="PgR225X_g006_t01"/>
    <property type="gene ID" value="PgR225X_g006"/>
</dbReference>
<organism evidence="2 3">
    <name type="scientific">Parascaris univalens</name>
    <name type="common">Nematode worm</name>
    <dbReference type="NCBI Taxonomy" id="6257"/>
    <lineage>
        <taxon>Eukaryota</taxon>
        <taxon>Metazoa</taxon>
        <taxon>Ecdysozoa</taxon>
        <taxon>Nematoda</taxon>
        <taxon>Chromadorea</taxon>
        <taxon>Rhabditida</taxon>
        <taxon>Spirurina</taxon>
        <taxon>Ascaridomorpha</taxon>
        <taxon>Ascaridoidea</taxon>
        <taxon>Ascarididae</taxon>
        <taxon>Parascaris</taxon>
    </lineage>
</organism>